<keyword evidence="8" id="KW-1133">Transmembrane helix</keyword>
<dbReference type="SUPFAM" id="SSF47384">
    <property type="entry name" value="Homodimeric domain of signal transducing histidine kinase"/>
    <property type="match status" value="1"/>
</dbReference>
<evidence type="ECO:0000256" key="8">
    <source>
        <dbReference type="SAM" id="Phobius"/>
    </source>
</evidence>
<dbReference type="EMBL" id="JACJST010000002">
    <property type="protein sequence ID" value="MBD2567095.1"/>
    <property type="molecule type" value="Genomic_DNA"/>
</dbReference>
<name>A0ABR8FA61_9NOST</name>
<keyword evidence="5" id="KW-0418">Kinase</keyword>
<evidence type="ECO:0000256" key="3">
    <source>
        <dbReference type="ARBA" id="ARBA00022553"/>
    </source>
</evidence>
<dbReference type="Pfam" id="PF01590">
    <property type="entry name" value="GAF"/>
    <property type="match status" value="1"/>
</dbReference>
<dbReference type="SUPFAM" id="SSF55874">
    <property type="entry name" value="ATPase domain of HSP90 chaperone/DNA topoisomerase II/histidine kinase"/>
    <property type="match status" value="1"/>
</dbReference>
<dbReference type="Proteomes" id="UP000640531">
    <property type="component" value="Unassembled WGS sequence"/>
</dbReference>
<dbReference type="Gene3D" id="3.30.450.40">
    <property type="match status" value="1"/>
</dbReference>
<feature type="coiled-coil region" evidence="7">
    <location>
        <begin position="501"/>
        <end position="528"/>
    </location>
</feature>
<dbReference type="PANTHER" id="PTHR42878:SF15">
    <property type="entry name" value="BACTERIOPHYTOCHROME"/>
    <property type="match status" value="1"/>
</dbReference>
<evidence type="ECO:0000256" key="6">
    <source>
        <dbReference type="ARBA" id="ARBA00023012"/>
    </source>
</evidence>
<evidence type="ECO:0000313" key="10">
    <source>
        <dbReference type="EMBL" id="MBD2567095.1"/>
    </source>
</evidence>
<dbReference type="InterPro" id="IPR004358">
    <property type="entry name" value="Sig_transdc_His_kin-like_C"/>
</dbReference>
<reference evidence="10 11" key="1">
    <citation type="journal article" date="2020" name="ISME J.">
        <title>Comparative genomics reveals insights into cyanobacterial evolution and habitat adaptation.</title>
        <authorList>
            <person name="Chen M.Y."/>
            <person name="Teng W.K."/>
            <person name="Zhao L."/>
            <person name="Hu C.X."/>
            <person name="Zhou Y.K."/>
            <person name="Han B.P."/>
            <person name="Song L.R."/>
            <person name="Shu W.S."/>
        </authorList>
    </citation>
    <scope>NUCLEOTIDE SEQUENCE [LARGE SCALE GENOMIC DNA]</scope>
    <source>
        <strain evidence="10 11">FACHB-196</strain>
    </source>
</reference>
<dbReference type="InterPro" id="IPR005467">
    <property type="entry name" value="His_kinase_dom"/>
</dbReference>
<dbReference type="SMART" id="SM00388">
    <property type="entry name" value="HisKA"/>
    <property type="match status" value="1"/>
</dbReference>
<comment type="caution">
    <text evidence="10">The sequence shown here is derived from an EMBL/GenBank/DDBJ whole genome shotgun (WGS) entry which is preliminary data.</text>
</comment>
<dbReference type="InterPro" id="IPR036097">
    <property type="entry name" value="HisK_dim/P_sf"/>
</dbReference>
<dbReference type="SMART" id="SM00065">
    <property type="entry name" value="GAF"/>
    <property type="match status" value="1"/>
</dbReference>
<dbReference type="Gene3D" id="3.30.565.10">
    <property type="entry name" value="Histidine kinase-like ATPase, C-terminal domain"/>
    <property type="match status" value="1"/>
</dbReference>
<dbReference type="Pfam" id="PF00512">
    <property type="entry name" value="HisKA"/>
    <property type="match status" value="1"/>
</dbReference>
<accession>A0ABR8FA61</accession>
<evidence type="ECO:0000256" key="7">
    <source>
        <dbReference type="SAM" id="Coils"/>
    </source>
</evidence>
<dbReference type="Pfam" id="PF02518">
    <property type="entry name" value="HATPase_c"/>
    <property type="match status" value="1"/>
</dbReference>
<sequence>MALPNIARINLKRRLTNAIALPIGLMLLLTGATLWQITRLVSTIKWVDHTDLVIAQANYTQRLLVDMETGIRGYLLSGELEFLEPYQQASPRINPAFNRLADLVADNHQQTQNLTHLRSHYEIWKTSAPSLIASRQRGEPISIMALSTRKQQMDAIRTHITQFIHLEESLRNARTDAVRQTTRIVIGTSIGLTLVLGSILAYLIRREILLVSRTYEQALTVAHQQTDISQRSAERLAELHKIDQAILSAQSLEYMIRVALSRLRQIIPSQQAFVILFDFQTGKGQVLAGSADGELKPPEGTTLAIEDFAPPEVLQQGLTRYVEDLTIVEQCPPILDRLLTTGNLSCITVPMKVEQTLIGELNLAATQRAAFDGETHEIVQEVADQLAIAIHQSHLREQLQRYTAELEQRVIERTAQLQDAYTELESFSYSTAHDLRTPLVGLQGLTQAFLEDYSHVLDTYGQEYIHRIYDTAHHMDELIDDLLKYSRISRIELKLEAIDLNVVISAALNQLKAKIQQQQANITIEAQMPSVIGHQTTLVQVIANLLSNGIKFVKPGLQPQIHIWAEEISLQLSEVSPQAHQWVRLWVEDNGIGIPAEYTDRIFRVFERLNGAETYPGTGIGLAIVRKGIERMGGQVGVESHVNQGSRFWLELPKANFN</sequence>
<protein>
    <recommendedName>
        <fullName evidence="2">histidine kinase</fullName>
        <ecNumber evidence="2">2.7.13.3</ecNumber>
    </recommendedName>
</protein>
<keyword evidence="6" id="KW-0902">Two-component regulatory system</keyword>
<dbReference type="InterPro" id="IPR003661">
    <property type="entry name" value="HisK_dim/P_dom"/>
</dbReference>
<dbReference type="CDD" id="cd19410">
    <property type="entry name" value="HK9-like_sensor"/>
    <property type="match status" value="1"/>
</dbReference>
<evidence type="ECO:0000256" key="1">
    <source>
        <dbReference type="ARBA" id="ARBA00000085"/>
    </source>
</evidence>
<evidence type="ECO:0000256" key="4">
    <source>
        <dbReference type="ARBA" id="ARBA00022679"/>
    </source>
</evidence>
<dbReference type="RefSeq" id="WP_190711876.1">
    <property type="nucleotide sequence ID" value="NZ_JACJST010000002.1"/>
</dbReference>
<dbReference type="InterPro" id="IPR050351">
    <property type="entry name" value="BphY/WalK/GraS-like"/>
</dbReference>
<feature type="transmembrane region" description="Helical" evidence="8">
    <location>
        <begin position="184"/>
        <end position="204"/>
    </location>
</feature>
<evidence type="ECO:0000256" key="5">
    <source>
        <dbReference type="ARBA" id="ARBA00022777"/>
    </source>
</evidence>
<dbReference type="InterPro" id="IPR003018">
    <property type="entry name" value="GAF"/>
</dbReference>
<dbReference type="InterPro" id="IPR007891">
    <property type="entry name" value="CHASE3"/>
</dbReference>
<feature type="domain" description="Histidine kinase" evidence="9">
    <location>
        <begin position="430"/>
        <end position="656"/>
    </location>
</feature>
<keyword evidence="8" id="KW-0472">Membrane</keyword>
<dbReference type="Gene3D" id="1.10.287.130">
    <property type="match status" value="1"/>
</dbReference>
<dbReference type="PANTHER" id="PTHR42878">
    <property type="entry name" value="TWO-COMPONENT HISTIDINE KINASE"/>
    <property type="match status" value="1"/>
</dbReference>
<keyword evidence="3" id="KW-0597">Phosphoprotein</keyword>
<dbReference type="Pfam" id="PF05227">
    <property type="entry name" value="CHASE3"/>
    <property type="match status" value="1"/>
</dbReference>
<evidence type="ECO:0000313" key="11">
    <source>
        <dbReference type="Proteomes" id="UP000640531"/>
    </source>
</evidence>
<dbReference type="SMART" id="SM00387">
    <property type="entry name" value="HATPase_c"/>
    <property type="match status" value="1"/>
</dbReference>
<keyword evidence="8" id="KW-0812">Transmembrane</keyword>
<dbReference type="InterPro" id="IPR029016">
    <property type="entry name" value="GAF-like_dom_sf"/>
</dbReference>
<dbReference type="PROSITE" id="PS50109">
    <property type="entry name" value="HIS_KIN"/>
    <property type="match status" value="1"/>
</dbReference>
<gene>
    <name evidence="10" type="ORF">H6G59_04125</name>
</gene>
<dbReference type="InterPro" id="IPR003594">
    <property type="entry name" value="HATPase_dom"/>
</dbReference>
<dbReference type="PRINTS" id="PR00344">
    <property type="entry name" value="BCTRLSENSOR"/>
</dbReference>
<dbReference type="EC" id="2.7.13.3" evidence="2"/>
<evidence type="ECO:0000259" key="9">
    <source>
        <dbReference type="PROSITE" id="PS50109"/>
    </source>
</evidence>
<comment type="catalytic activity">
    <reaction evidence="1">
        <text>ATP + protein L-histidine = ADP + protein N-phospho-L-histidine.</text>
        <dbReference type="EC" id="2.7.13.3"/>
    </reaction>
</comment>
<dbReference type="SUPFAM" id="SSF55781">
    <property type="entry name" value="GAF domain-like"/>
    <property type="match status" value="1"/>
</dbReference>
<dbReference type="CDD" id="cd00082">
    <property type="entry name" value="HisKA"/>
    <property type="match status" value="1"/>
</dbReference>
<dbReference type="InterPro" id="IPR036890">
    <property type="entry name" value="HATPase_C_sf"/>
</dbReference>
<evidence type="ECO:0000256" key="2">
    <source>
        <dbReference type="ARBA" id="ARBA00012438"/>
    </source>
</evidence>
<feature type="transmembrane region" description="Helical" evidence="8">
    <location>
        <begin position="15"/>
        <end position="35"/>
    </location>
</feature>
<keyword evidence="11" id="KW-1185">Reference proteome</keyword>
<organism evidence="10 11">
    <name type="scientific">Anabaena lutea FACHB-196</name>
    <dbReference type="NCBI Taxonomy" id="2692881"/>
    <lineage>
        <taxon>Bacteria</taxon>
        <taxon>Bacillati</taxon>
        <taxon>Cyanobacteriota</taxon>
        <taxon>Cyanophyceae</taxon>
        <taxon>Nostocales</taxon>
        <taxon>Nostocaceae</taxon>
        <taxon>Anabaena</taxon>
    </lineage>
</organism>
<proteinExistence type="predicted"/>
<keyword evidence="7" id="KW-0175">Coiled coil</keyword>
<keyword evidence="4" id="KW-0808">Transferase</keyword>